<protein>
    <submittedName>
        <fullName evidence="1">Motility quorum-sensing regulator/GCU-specific mRNA interferase toxin</fullName>
    </submittedName>
</protein>
<comment type="caution">
    <text evidence="1">The sequence shown here is derived from an EMBL/GenBank/DDBJ whole genome shotgun (WGS) entry which is preliminary data.</text>
</comment>
<gene>
    <name evidence="1" type="ORF">J2125_001924</name>
</gene>
<proteinExistence type="predicted"/>
<keyword evidence="2" id="KW-1185">Reference proteome</keyword>
<reference evidence="2" key="2">
    <citation type="submission" date="2023-07" db="EMBL/GenBank/DDBJ databases">
        <title>Genome mining of underrepresented organisms for secondary metabolites.</title>
        <authorList>
            <person name="D'Agostino P.M."/>
        </authorList>
    </citation>
    <scope>NUCLEOTIDE SEQUENCE [LARGE SCALE GENOMIC DNA]</scope>
    <source>
        <strain evidence="2">WS4403</strain>
    </source>
</reference>
<dbReference type="InterPro" id="IPR031451">
    <property type="entry name" value="MqsR_toxin"/>
</dbReference>
<dbReference type="Proteomes" id="UP001195624">
    <property type="component" value="Unassembled WGS sequence"/>
</dbReference>
<dbReference type="EMBL" id="JAGGMQ010000001">
    <property type="protein sequence ID" value="MBP2168732.1"/>
    <property type="molecule type" value="Genomic_DNA"/>
</dbReference>
<dbReference type="InterPro" id="IPR038493">
    <property type="entry name" value="MqsR_sf"/>
</dbReference>
<dbReference type="Pfam" id="PF15723">
    <property type="entry name" value="MqsR_toxin"/>
    <property type="match status" value="1"/>
</dbReference>
<evidence type="ECO:0000313" key="2">
    <source>
        <dbReference type="Proteomes" id="UP001195624"/>
    </source>
</evidence>
<reference evidence="1 2" key="1">
    <citation type="submission" date="2021-03" db="EMBL/GenBank/DDBJ databases">
        <authorList>
            <person name="D'Agostino P."/>
            <person name="Huntemann M."/>
            <person name="Clum A."/>
            <person name="Spunde A."/>
            <person name="Palaniappan K."/>
            <person name="Ritter S."/>
            <person name="Mikhailova N."/>
            <person name="Chen I.-M."/>
            <person name="Stamatis D."/>
            <person name="Reddy T."/>
            <person name="O'Malley R."/>
            <person name="Daum C."/>
            <person name="Shapiro N."/>
            <person name="Ivanova N."/>
            <person name="Kyrpides N."/>
            <person name="Woyke T."/>
        </authorList>
    </citation>
    <scope>NUCLEOTIDE SEQUENCE [LARGE SCALE GENOMIC DNA]</scope>
    <source>
        <strain evidence="1 2">WS4403</strain>
    </source>
</reference>
<evidence type="ECO:0000313" key="1">
    <source>
        <dbReference type="EMBL" id="MBP2168732.1"/>
    </source>
</evidence>
<accession>A0ABS4P7W4</accession>
<dbReference type="CDD" id="cd12869">
    <property type="entry name" value="MqsR"/>
    <property type="match status" value="1"/>
</dbReference>
<organism evidence="1 2">
    <name type="scientific">Winslowiella toletana</name>
    <dbReference type="NCBI Taxonomy" id="92490"/>
    <lineage>
        <taxon>Bacteria</taxon>
        <taxon>Pseudomonadati</taxon>
        <taxon>Pseudomonadota</taxon>
        <taxon>Gammaproteobacteria</taxon>
        <taxon>Enterobacterales</taxon>
        <taxon>Erwiniaceae</taxon>
        <taxon>Winslowiella</taxon>
    </lineage>
</organism>
<dbReference type="RefSeq" id="WP_017799527.1">
    <property type="nucleotide sequence ID" value="NZ_JAGGMQ010000001.1"/>
</dbReference>
<sequence length="98" mass="10964">MEKKTPHTRLHVVQALVAAGKVKATHTALLGADDLGLNFKDMCDVIAGLKISDFYKSMTSYKDHTIWQDVYRPRLSCGNVYLKLTISHGVVIVSFKEK</sequence>
<dbReference type="Gene3D" id="3.30.2310.40">
    <property type="match status" value="1"/>
</dbReference>
<name>A0ABS4P7W4_9GAMM</name>